<gene>
    <name evidence="1" type="ORF">GCM10011378_07030</name>
</gene>
<comment type="caution">
    <text evidence="1">The sequence shown here is derived from an EMBL/GenBank/DDBJ whole genome shotgun (WGS) entry which is preliminary data.</text>
</comment>
<dbReference type="RefSeq" id="WP_188556445.1">
    <property type="nucleotide sequence ID" value="NZ_BMGS01000002.1"/>
</dbReference>
<evidence type="ECO:0000313" key="2">
    <source>
        <dbReference type="Proteomes" id="UP000601361"/>
    </source>
</evidence>
<organism evidence="1 2">
    <name type="scientific">Hymenobacter glacieicola</name>
    <dbReference type="NCBI Taxonomy" id="1562124"/>
    <lineage>
        <taxon>Bacteria</taxon>
        <taxon>Pseudomonadati</taxon>
        <taxon>Bacteroidota</taxon>
        <taxon>Cytophagia</taxon>
        <taxon>Cytophagales</taxon>
        <taxon>Hymenobacteraceae</taxon>
        <taxon>Hymenobacter</taxon>
    </lineage>
</organism>
<sequence length="69" mass="7800">MTKEKQSQSEKLREYGVTLAYLARFASRTVGYVKLWSSGQEKSKHLDEKAAELIQNRQAELAAELAKGK</sequence>
<reference evidence="2" key="1">
    <citation type="journal article" date="2019" name="Int. J. Syst. Evol. Microbiol.">
        <title>The Global Catalogue of Microorganisms (GCM) 10K type strain sequencing project: providing services to taxonomists for standard genome sequencing and annotation.</title>
        <authorList>
            <consortium name="The Broad Institute Genomics Platform"/>
            <consortium name="The Broad Institute Genome Sequencing Center for Infectious Disease"/>
            <person name="Wu L."/>
            <person name="Ma J."/>
        </authorList>
    </citation>
    <scope>NUCLEOTIDE SEQUENCE [LARGE SCALE GENOMIC DNA]</scope>
    <source>
        <strain evidence="2">CGMCC 1.12990</strain>
    </source>
</reference>
<dbReference type="Proteomes" id="UP000601361">
    <property type="component" value="Unassembled WGS sequence"/>
</dbReference>
<dbReference type="EMBL" id="BMGS01000002">
    <property type="protein sequence ID" value="GGG33213.1"/>
    <property type="molecule type" value="Genomic_DNA"/>
</dbReference>
<proteinExistence type="predicted"/>
<name>A0ABQ1WJG3_9BACT</name>
<accession>A0ABQ1WJG3</accession>
<protein>
    <submittedName>
        <fullName evidence="1">Uncharacterized protein</fullName>
    </submittedName>
</protein>
<keyword evidence="2" id="KW-1185">Reference proteome</keyword>
<evidence type="ECO:0000313" key="1">
    <source>
        <dbReference type="EMBL" id="GGG33213.1"/>
    </source>
</evidence>